<keyword evidence="2" id="KW-1185">Reference proteome</keyword>
<dbReference type="RefSeq" id="WP_146577201.1">
    <property type="nucleotide sequence ID" value="NZ_SJPM01000002.1"/>
</dbReference>
<dbReference type="SUPFAM" id="SSF69336">
    <property type="entry name" value="Alpha subunit of glutamate synthase, C-terminal domain"/>
    <property type="match status" value="1"/>
</dbReference>
<reference evidence="1 2" key="1">
    <citation type="submission" date="2019-02" db="EMBL/GenBank/DDBJ databases">
        <title>Deep-cultivation of Planctomycetes and their phenomic and genomic characterization uncovers novel biology.</title>
        <authorList>
            <person name="Wiegand S."/>
            <person name="Jogler M."/>
            <person name="Boedeker C."/>
            <person name="Pinto D."/>
            <person name="Vollmers J."/>
            <person name="Rivas-Marin E."/>
            <person name="Kohn T."/>
            <person name="Peeters S.H."/>
            <person name="Heuer A."/>
            <person name="Rast P."/>
            <person name="Oberbeckmann S."/>
            <person name="Bunk B."/>
            <person name="Jeske O."/>
            <person name="Meyerdierks A."/>
            <person name="Storesund J.E."/>
            <person name="Kallscheuer N."/>
            <person name="Luecker S."/>
            <person name="Lage O.M."/>
            <person name="Pohl T."/>
            <person name="Merkel B.J."/>
            <person name="Hornburger P."/>
            <person name="Mueller R.-W."/>
            <person name="Bruemmer F."/>
            <person name="Labrenz M."/>
            <person name="Spormann A.M."/>
            <person name="Op Den Camp H."/>
            <person name="Overmann J."/>
            <person name="Amann R."/>
            <person name="Jetten M.S.M."/>
            <person name="Mascher T."/>
            <person name="Medema M.H."/>
            <person name="Devos D.P."/>
            <person name="Kaster A.-K."/>
            <person name="Ovreas L."/>
            <person name="Rohde M."/>
            <person name="Galperin M.Y."/>
            <person name="Jogler C."/>
        </authorList>
    </citation>
    <scope>NUCLEOTIDE SEQUENCE [LARGE SCALE GENOMIC DNA]</scope>
    <source>
        <strain evidence="1 2">Pla100</strain>
    </source>
</reference>
<dbReference type="OrthoDB" id="264795at2"/>
<dbReference type="CDD" id="cd00504">
    <property type="entry name" value="GXGXG"/>
    <property type="match status" value="1"/>
</dbReference>
<sequence length="252" mass="26027">MTTEIQTPDLTLDVSQMTNEQIRSAISGLPAPEAVRLNDSASGEECPPPLVELAGLNHQAAMCMRITQAVRIHGKGHLGDFAFAWCDAADVHLEGSVGDGACEGMTGGRVRITGNAKCGLGAAMTGGTLAVYGSAGPRVGAAMRGGSIFVRGDVGEDTGAGALGGTIVVGGDAGMNLGDGLNNVTVFLRGKAESLAPGVIQAPLRKREEVRLGLLLMNASIRGKPSDFRRIIPAARWQAEEAGAGEVRPNWR</sequence>
<dbReference type="GO" id="GO:0016491">
    <property type="term" value="F:oxidoreductase activity"/>
    <property type="evidence" value="ECO:0007669"/>
    <property type="project" value="InterPro"/>
</dbReference>
<evidence type="ECO:0000313" key="2">
    <source>
        <dbReference type="Proteomes" id="UP000316213"/>
    </source>
</evidence>
<dbReference type="AlphaFoldDB" id="A0A5C6AQM1"/>
<dbReference type="Proteomes" id="UP000316213">
    <property type="component" value="Unassembled WGS sequence"/>
</dbReference>
<dbReference type="EMBL" id="SJPM01000002">
    <property type="protein sequence ID" value="TWU02020.1"/>
    <property type="molecule type" value="Genomic_DNA"/>
</dbReference>
<dbReference type="Gene3D" id="2.160.20.60">
    <property type="entry name" value="Glutamate synthase, alpha subunit, C-terminal domain"/>
    <property type="match status" value="1"/>
</dbReference>
<dbReference type="PANTHER" id="PTHR39673:SF5">
    <property type="entry name" value="TUNGSTEN-CONTAINING FORMYLMETHANOFURAN DEHYDROGENASE 2 SUBUNIT C"/>
    <property type="match status" value="1"/>
</dbReference>
<name>A0A5C6AQM1_9BACT</name>
<comment type="caution">
    <text evidence="1">The sequence shown here is derived from an EMBL/GenBank/DDBJ whole genome shotgun (WGS) entry which is preliminary data.</text>
</comment>
<dbReference type="PANTHER" id="PTHR39673">
    <property type="entry name" value="TUNGSTEN FORMYLMETHANOFURAN DEHYDROGENASE, SUBUNIT C (FWDC)"/>
    <property type="match status" value="1"/>
</dbReference>
<dbReference type="InterPro" id="IPR036485">
    <property type="entry name" value="Glu_synth_asu_C_sf"/>
</dbReference>
<accession>A0A5C6AQM1</accession>
<evidence type="ECO:0000313" key="1">
    <source>
        <dbReference type="EMBL" id="TWU02020.1"/>
    </source>
</evidence>
<gene>
    <name evidence="1" type="ORF">Pla100_17560</name>
</gene>
<proteinExistence type="predicted"/>
<protein>
    <submittedName>
        <fullName evidence="1">GXGXG motif protein</fullName>
    </submittedName>
</protein>
<organism evidence="1 2">
    <name type="scientific">Neorhodopirellula pilleata</name>
    <dbReference type="NCBI Taxonomy" id="2714738"/>
    <lineage>
        <taxon>Bacteria</taxon>
        <taxon>Pseudomonadati</taxon>
        <taxon>Planctomycetota</taxon>
        <taxon>Planctomycetia</taxon>
        <taxon>Pirellulales</taxon>
        <taxon>Pirellulaceae</taxon>
        <taxon>Neorhodopirellula</taxon>
    </lineage>
</organism>